<feature type="region of interest" description="Disordered" evidence="10">
    <location>
        <begin position="1"/>
        <end position="29"/>
    </location>
</feature>
<feature type="region of interest" description="Disordered" evidence="10">
    <location>
        <begin position="170"/>
        <end position="196"/>
    </location>
</feature>
<evidence type="ECO:0000313" key="12">
    <source>
        <dbReference type="EMBL" id="KAG6579001.1"/>
    </source>
</evidence>
<evidence type="ECO:0000259" key="11">
    <source>
        <dbReference type="PROSITE" id="PS50011"/>
    </source>
</evidence>
<reference evidence="12 13" key="1">
    <citation type="journal article" date="2021" name="Hortic Res">
        <title>The domestication of Cucurbita argyrosperma as revealed by the genome of its wild relative.</title>
        <authorList>
            <person name="Barrera-Redondo J."/>
            <person name="Sanchez-de la Vega G."/>
            <person name="Aguirre-Liguori J.A."/>
            <person name="Castellanos-Morales G."/>
            <person name="Gutierrez-Guerrero Y.T."/>
            <person name="Aguirre-Dugua X."/>
            <person name="Aguirre-Planter E."/>
            <person name="Tenaillon M.I."/>
            <person name="Lira-Saade R."/>
            <person name="Eguiarte L.E."/>
        </authorList>
    </citation>
    <scope>NUCLEOTIDE SEQUENCE [LARGE SCALE GENOMIC DNA]</scope>
    <source>
        <strain evidence="12">JBR-2021</strain>
    </source>
</reference>
<feature type="compositionally biased region" description="Low complexity" evidence="10">
    <location>
        <begin position="313"/>
        <end position="327"/>
    </location>
</feature>
<dbReference type="GO" id="GO:0004709">
    <property type="term" value="F:MAP kinase kinase kinase activity"/>
    <property type="evidence" value="ECO:0007669"/>
    <property type="project" value="UniProtKB-EC"/>
</dbReference>
<dbReference type="GO" id="GO:0005524">
    <property type="term" value="F:ATP binding"/>
    <property type="evidence" value="ECO:0007669"/>
    <property type="project" value="UniProtKB-UniRule"/>
</dbReference>
<dbReference type="AlphaFoldDB" id="A0AAV6MCX8"/>
<evidence type="ECO:0000256" key="3">
    <source>
        <dbReference type="ARBA" id="ARBA00022679"/>
    </source>
</evidence>
<name>A0AAV6MCX8_9ROSI</name>
<keyword evidence="6 9" id="KW-0067">ATP-binding</keyword>
<feature type="compositionally biased region" description="Basic and acidic residues" evidence="10">
    <location>
        <begin position="179"/>
        <end position="188"/>
    </location>
</feature>
<dbReference type="InterPro" id="IPR017441">
    <property type="entry name" value="Protein_kinase_ATP_BS"/>
</dbReference>
<dbReference type="PROSITE" id="PS50011">
    <property type="entry name" value="PROTEIN_KINASE_DOM"/>
    <property type="match status" value="1"/>
</dbReference>
<dbReference type="Pfam" id="PF00069">
    <property type="entry name" value="Pkinase"/>
    <property type="match status" value="1"/>
</dbReference>
<dbReference type="GO" id="GO:0005737">
    <property type="term" value="C:cytoplasm"/>
    <property type="evidence" value="ECO:0007669"/>
    <property type="project" value="TreeGrafter"/>
</dbReference>
<feature type="binding site" evidence="9">
    <location>
        <position position="374"/>
    </location>
    <ligand>
        <name>ATP</name>
        <dbReference type="ChEBI" id="CHEBI:30616"/>
    </ligand>
</feature>
<evidence type="ECO:0000256" key="10">
    <source>
        <dbReference type="SAM" id="MobiDB-lite"/>
    </source>
</evidence>
<dbReference type="Proteomes" id="UP000685013">
    <property type="component" value="Chromosome 15"/>
</dbReference>
<comment type="caution">
    <text evidence="12">The sequence shown here is derived from an EMBL/GenBank/DDBJ whole genome shotgun (WGS) entry which is preliminary data.</text>
</comment>
<evidence type="ECO:0000256" key="7">
    <source>
        <dbReference type="ARBA" id="ARBA00047559"/>
    </source>
</evidence>
<protein>
    <recommendedName>
        <fullName evidence="1">mitogen-activated protein kinase kinase kinase</fullName>
        <ecNumber evidence="1">2.7.11.25</ecNumber>
    </recommendedName>
</protein>
<proteinExistence type="predicted"/>
<comment type="catalytic activity">
    <reaction evidence="8">
        <text>L-seryl-[protein] + ATP = O-phospho-L-seryl-[protein] + ADP + H(+)</text>
        <dbReference type="Rhea" id="RHEA:17989"/>
        <dbReference type="Rhea" id="RHEA-COMP:9863"/>
        <dbReference type="Rhea" id="RHEA-COMP:11604"/>
        <dbReference type="ChEBI" id="CHEBI:15378"/>
        <dbReference type="ChEBI" id="CHEBI:29999"/>
        <dbReference type="ChEBI" id="CHEBI:30616"/>
        <dbReference type="ChEBI" id="CHEBI:83421"/>
        <dbReference type="ChEBI" id="CHEBI:456216"/>
        <dbReference type="EC" id="2.7.11.25"/>
    </reaction>
</comment>
<feature type="region of interest" description="Disordered" evidence="10">
    <location>
        <begin position="313"/>
        <end position="336"/>
    </location>
</feature>
<evidence type="ECO:0000256" key="5">
    <source>
        <dbReference type="ARBA" id="ARBA00022777"/>
    </source>
</evidence>
<dbReference type="InterPro" id="IPR050538">
    <property type="entry name" value="MAP_kinase_kinase_kinase"/>
</dbReference>
<keyword evidence="4 9" id="KW-0547">Nucleotide-binding</keyword>
<evidence type="ECO:0000256" key="9">
    <source>
        <dbReference type="PROSITE-ProRule" id="PRU10141"/>
    </source>
</evidence>
<accession>A0AAV6MCX8</accession>
<dbReference type="PROSITE" id="PS00108">
    <property type="entry name" value="PROTEIN_KINASE_ST"/>
    <property type="match status" value="1"/>
</dbReference>
<dbReference type="EMBL" id="JAGKQH010000015">
    <property type="protein sequence ID" value="KAG6579001.1"/>
    <property type="molecule type" value="Genomic_DNA"/>
</dbReference>
<evidence type="ECO:0000256" key="1">
    <source>
        <dbReference type="ARBA" id="ARBA00012406"/>
    </source>
</evidence>
<evidence type="ECO:0000256" key="6">
    <source>
        <dbReference type="ARBA" id="ARBA00022840"/>
    </source>
</evidence>
<evidence type="ECO:0000256" key="8">
    <source>
        <dbReference type="ARBA" id="ARBA00048329"/>
    </source>
</evidence>
<dbReference type="GO" id="GO:1902065">
    <property type="term" value="P:response to L-glutamate"/>
    <property type="evidence" value="ECO:0007669"/>
    <property type="project" value="UniProtKB-ARBA"/>
</dbReference>
<gene>
    <name evidence="12" type="primary">MEKK1</name>
    <name evidence="12" type="ORF">SDJN03_23449</name>
</gene>
<keyword evidence="3" id="KW-0808">Transferase</keyword>
<dbReference type="InterPro" id="IPR000719">
    <property type="entry name" value="Prot_kinase_dom"/>
</dbReference>
<feature type="compositionally biased region" description="Basic and acidic residues" evidence="10">
    <location>
        <begin position="11"/>
        <end position="27"/>
    </location>
</feature>
<evidence type="ECO:0000256" key="4">
    <source>
        <dbReference type="ARBA" id="ARBA00022741"/>
    </source>
</evidence>
<dbReference type="SMART" id="SM00220">
    <property type="entry name" value="S_TKc"/>
    <property type="match status" value="1"/>
</dbReference>
<dbReference type="InterPro" id="IPR008271">
    <property type="entry name" value="Ser/Thr_kinase_AS"/>
</dbReference>
<dbReference type="PANTHER" id="PTHR48016">
    <property type="entry name" value="MAP KINASE KINASE KINASE SSK2-RELATED-RELATED"/>
    <property type="match status" value="1"/>
</dbReference>
<feature type="non-terminal residue" evidence="12">
    <location>
        <position position="1"/>
    </location>
</feature>
<evidence type="ECO:0000313" key="13">
    <source>
        <dbReference type="Proteomes" id="UP000685013"/>
    </source>
</evidence>
<sequence>MTVSCEASGHVSERENESADSVSDKQLKGGPSIPIRQPIAVGSAVFLLLSLPPSLPQTWRLIPLLKSRKRSKAMDPRKIAGKPKLYRLNAAKNIDYDAAYTSSSFDDSSGSLYTRSMETFNPSSFRIKGLDGEVDLICRTLGLDGPDDFAIPMEAWEARKVRSSSDILPRSRLYPVDSPKTEEISKEKEDEENEDELCRRVKDSVRISDEMSTLKTELPELNERCMDTVTGRSPRSGINGARPPLLKPPPCMRLPDFDNAFSTWDILKAFAPLEDDKKQDEVKERVEPLVEREVEENIVRPEESAALIESWGSFTTSNDDDSSSSTTEPANISPNMRGKPIITSWVETGRLLGRGSFGSVSEAISEDGIFFALKEVSLLNEDSQGRQSIFQLQQEISLLSEFEHENIVQYYGTHSDGSKLYIFLELVSQGSLLNLYQRTNLLDSIVSAYTRQILSGLKYLHERNVVHRDIKCANILVDVNGSVKLADFGLAKATKFNDVKSCKGTAFWMAPEVVNGKGQGYGLPADIWSLGCTVLEMLTRKLPYSEVESPMQALFRIGKGKAPVVPESLPKDAQDFILHFQFISVGISLQQARQKNLTYKLLNGLLAVKGLTISSLFVKVKGSILSFVHDAFISRNHSPIQV</sequence>
<dbReference type="EC" id="2.7.11.25" evidence="1"/>
<feature type="region of interest" description="Disordered" evidence="10">
    <location>
        <begin position="229"/>
        <end position="249"/>
    </location>
</feature>
<dbReference type="FunFam" id="1.10.510.10:FF:000359">
    <property type="entry name" value="Mitogen-activated protein kinase 1, putative, expressed"/>
    <property type="match status" value="1"/>
</dbReference>
<keyword evidence="5 12" id="KW-0418">Kinase</keyword>
<feature type="domain" description="Protein kinase" evidence="11">
    <location>
        <begin position="346"/>
        <end position="642"/>
    </location>
</feature>
<dbReference type="PANTHER" id="PTHR48016:SF29">
    <property type="entry name" value="MITOGEN-ACTIVATED PROTEIN KINASE KINASE KINASE 1-RELATED"/>
    <property type="match status" value="1"/>
</dbReference>
<evidence type="ECO:0000256" key="2">
    <source>
        <dbReference type="ARBA" id="ARBA00022527"/>
    </source>
</evidence>
<organism evidence="12 13">
    <name type="scientific">Cucurbita argyrosperma subsp. sororia</name>
    <dbReference type="NCBI Taxonomy" id="37648"/>
    <lineage>
        <taxon>Eukaryota</taxon>
        <taxon>Viridiplantae</taxon>
        <taxon>Streptophyta</taxon>
        <taxon>Embryophyta</taxon>
        <taxon>Tracheophyta</taxon>
        <taxon>Spermatophyta</taxon>
        <taxon>Magnoliopsida</taxon>
        <taxon>eudicotyledons</taxon>
        <taxon>Gunneridae</taxon>
        <taxon>Pentapetalae</taxon>
        <taxon>rosids</taxon>
        <taxon>fabids</taxon>
        <taxon>Cucurbitales</taxon>
        <taxon>Cucurbitaceae</taxon>
        <taxon>Cucurbiteae</taxon>
        <taxon>Cucurbita</taxon>
    </lineage>
</organism>
<keyword evidence="13" id="KW-1185">Reference proteome</keyword>
<dbReference type="PROSITE" id="PS00107">
    <property type="entry name" value="PROTEIN_KINASE_ATP"/>
    <property type="match status" value="1"/>
</dbReference>
<comment type="catalytic activity">
    <reaction evidence="7">
        <text>L-threonyl-[protein] + ATP = O-phospho-L-threonyl-[protein] + ADP + H(+)</text>
        <dbReference type="Rhea" id="RHEA:46608"/>
        <dbReference type="Rhea" id="RHEA-COMP:11060"/>
        <dbReference type="Rhea" id="RHEA-COMP:11605"/>
        <dbReference type="ChEBI" id="CHEBI:15378"/>
        <dbReference type="ChEBI" id="CHEBI:30013"/>
        <dbReference type="ChEBI" id="CHEBI:30616"/>
        <dbReference type="ChEBI" id="CHEBI:61977"/>
        <dbReference type="ChEBI" id="CHEBI:456216"/>
        <dbReference type="EC" id="2.7.11.25"/>
    </reaction>
</comment>
<keyword evidence="2" id="KW-0723">Serine/threonine-protein kinase</keyword>